<dbReference type="InterPro" id="IPR050730">
    <property type="entry name" value="UBX_domain-protein"/>
</dbReference>
<dbReference type="InterPro" id="IPR029071">
    <property type="entry name" value="Ubiquitin-like_domsf"/>
</dbReference>
<dbReference type="InterPro" id="IPR006577">
    <property type="entry name" value="UAS"/>
</dbReference>
<dbReference type="SMART" id="SM00166">
    <property type="entry name" value="UBX"/>
    <property type="match status" value="1"/>
</dbReference>
<dbReference type="Gene3D" id="3.40.30.10">
    <property type="entry name" value="Glutaredoxin"/>
    <property type="match status" value="1"/>
</dbReference>
<dbReference type="Pfam" id="PF14555">
    <property type="entry name" value="UBA_4"/>
    <property type="match status" value="1"/>
</dbReference>
<gene>
    <name evidence="4" type="ORF">X975_19696</name>
</gene>
<name>A0A087ULG8_STEMI</name>
<dbReference type="AlphaFoldDB" id="A0A087ULG8"/>
<evidence type="ECO:0000313" key="4">
    <source>
        <dbReference type="EMBL" id="KFM78207.1"/>
    </source>
</evidence>
<dbReference type="FunFam" id="3.40.30.10:FF:000079">
    <property type="entry name" value="UBX domain-containing protein 7"/>
    <property type="match status" value="1"/>
</dbReference>
<dbReference type="InterPro" id="IPR009060">
    <property type="entry name" value="UBA-like_sf"/>
</dbReference>
<dbReference type="PROSITE" id="PS50033">
    <property type="entry name" value="UBX"/>
    <property type="match status" value="1"/>
</dbReference>
<proteinExistence type="predicted"/>
<dbReference type="Pfam" id="PF00789">
    <property type="entry name" value="UBX"/>
    <property type="match status" value="1"/>
</dbReference>
<dbReference type="GO" id="GO:0043130">
    <property type="term" value="F:ubiquitin binding"/>
    <property type="evidence" value="ECO:0007669"/>
    <property type="project" value="TreeGrafter"/>
</dbReference>
<organism evidence="4 5">
    <name type="scientific">Stegodyphus mimosarum</name>
    <name type="common">African social velvet spider</name>
    <dbReference type="NCBI Taxonomy" id="407821"/>
    <lineage>
        <taxon>Eukaryota</taxon>
        <taxon>Metazoa</taxon>
        <taxon>Ecdysozoa</taxon>
        <taxon>Arthropoda</taxon>
        <taxon>Chelicerata</taxon>
        <taxon>Arachnida</taxon>
        <taxon>Araneae</taxon>
        <taxon>Araneomorphae</taxon>
        <taxon>Entelegynae</taxon>
        <taxon>Eresoidea</taxon>
        <taxon>Eresidae</taxon>
        <taxon>Stegodyphus</taxon>
    </lineage>
</organism>
<dbReference type="GO" id="GO:0043161">
    <property type="term" value="P:proteasome-mediated ubiquitin-dependent protein catabolic process"/>
    <property type="evidence" value="ECO:0007669"/>
    <property type="project" value="TreeGrafter"/>
</dbReference>
<dbReference type="SMART" id="SM00594">
    <property type="entry name" value="UAS"/>
    <property type="match status" value="1"/>
</dbReference>
<dbReference type="Gene3D" id="1.10.8.10">
    <property type="entry name" value="DNA helicase RuvA subunit, C-terminal domain"/>
    <property type="match status" value="1"/>
</dbReference>
<dbReference type="STRING" id="407821.A0A087ULG8"/>
<sequence>MASTSNSHSPSEPNSILIEQFCSVTGSDREKAIKMLEVCNWNLEMAVNMHVDSDYQENVCVNENNSAPSEDDGIRPPIPQSRAVLVEDDIRFQYGLRGRKRRPHSVFDGFRDFQAEARMQEYTSAAETTETFKKRRTLEDLFRPPLDIMHRGTFDSARDFGQTSNRWLMVNIQDSQEFSCQVLNRDVWSSPTVKKLISQHFVFWQVYSDSIDGQRYMQFYKPVDFPYIAIIDPRTGEKLLEWHHVDATSICELIQLFLENSCSPNGSSTSITAPTGKCSLLDQSEESQLKAALEASLKDAALVNVDDNDSDFETFDSDSESTSMKANKASDVNSNSDHSNDTIDVVGFTESNDKDAFKCQDSWKEHLGNEDDPKTDLVLRLPDGKREQITWPCTTKIKSLLLYLEELGYDTEQYELVTNYPRRNLCQLDLCKTLKEVDLYPREMVFVQLKT</sequence>
<evidence type="ECO:0000313" key="5">
    <source>
        <dbReference type="Proteomes" id="UP000054359"/>
    </source>
</evidence>
<accession>A0A087ULG8</accession>
<feature type="non-terminal residue" evidence="4">
    <location>
        <position position="451"/>
    </location>
</feature>
<dbReference type="GO" id="GO:0005634">
    <property type="term" value="C:nucleus"/>
    <property type="evidence" value="ECO:0007669"/>
    <property type="project" value="TreeGrafter"/>
</dbReference>
<dbReference type="SUPFAM" id="SSF54236">
    <property type="entry name" value="Ubiquitin-like"/>
    <property type="match status" value="1"/>
</dbReference>
<evidence type="ECO:0000259" key="3">
    <source>
        <dbReference type="PROSITE" id="PS50033"/>
    </source>
</evidence>
<keyword evidence="5" id="KW-1185">Reference proteome</keyword>
<dbReference type="CDD" id="cd02958">
    <property type="entry name" value="UAS"/>
    <property type="match status" value="1"/>
</dbReference>
<dbReference type="CDD" id="cd14345">
    <property type="entry name" value="UBA_UBXD7"/>
    <property type="match status" value="1"/>
</dbReference>
<dbReference type="Gene3D" id="3.10.20.90">
    <property type="entry name" value="Phosphatidylinositol 3-kinase Catalytic Subunit, Chain A, domain 1"/>
    <property type="match status" value="1"/>
</dbReference>
<dbReference type="Pfam" id="PF13899">
    <property type="entry name" value="Thioredoxin_7"/>
    <property type="match status" value="1"/>
</dbReference>
<dbReference type="InterPro" id="IPR036249">
    <property type="entry name" value="Thioredoxin-like_sf"/>
</dbReference>
<evidence type="ECO:0000256" key="1">
    <source>
        <dbReference type="ARBA" id="ARBA00022553"/>
    </source>
</evidence>
<dbReference type="PANTHER" id="PTHR23322">
    <property type="entry name" value="FAS-ASSOCIATED PROTEIN"/>
    <property type="match status" value="1"/>
</dbReference>
<dbReference type="OrthoDB" id="270602at2759"/>
<dbReference type="EMBL" id="KK120391">
    <property type="protein sequence ID" value="KFM78207.1"/>
    <property type="molecule type" value="Genomic_DNA"/>
</dbReference>
<dbReference type="InterPro" id="IPR001012">
    <property type="entry name" value="UBX_dom"/>
</dbReference>
<keyword evidence="1" id="KW-0597">Phosphoprotein</keyword>
<feature type="region of interest" description="Disordered" evidence="2">
    <location>
        <begin position="313"/>
        <end position="338"/>
    </location>
</feature>
<feature type="domain" description="UBX" evidence="3">
    <location>
        <begin position="370"/>
        <end position="447"/>
    </location>
</feature>
<dbReference type="SUPFAM" id="SSF52833">
    <property type="entry name" value="Thioredoxin-like"/>
    <property type="match status" value="1"/>
</dbReference>
<protein>
    <submittedName>
        <fullName evidence="4">UBX domain-containing protein 7</fullName>
    </submittedName>
</protein>
<reference evidence="4 5" key="1">
    <citation type="submission" date="2013-11" db="EMBL/GenBank/DDBJ databases">
        <title>Genome sequencing of Stegodyphus mimosarum.</title>
        <authorList>
            <person name="Bechsgaard J."/>
        </authorList>
    </citation>
    <scope>NUCLEOTIDE SEQUENCE [LARGE SCALE GENOMIC DNA]</scope>
</reference>
<evidence type="ECO:0000256" key="2">
    <source>
        <dbReference type="SAM" id="MobiDB-lite"/>
    </source>
</evidence>
<dbReference type="PANTHER" id="PTHR23322:SF6">
    <property type="entry name" value="UBX DOMAIN-CONTAINING PROTEIN 7"/>
    <property type="match status" value="1"/>
</dbReference>
<dbReference type="OMA" id="CAFPRKS"/>
<dbReference type="SUPFAM" id="SSF46934">
    <property type="entry name" value="UBA-like"/>
    <property type="match status" value="1"/>
</dbReference>
<dbReference type="Proteomes" id="UP000054359">
    <property type="component" value="Unassembled WGS sequence"/>
</dbReference>